<sequence>MTAVVTHQGGTTSHRNGHRSGPSRSHSLWRVPLERYLRGATPLALPEDLAATRDDDMAAAQARRVFDLIMRVTVVAISVGASSAESIAMALRIADSYGIRIHVDITKTSVIVTQHRSLDDDPITALRVVGACTPDYQRLGRLQILVGEVSQRRIDLDEARQRLDDLVTAPRLYRKWFVTANMGVMGAAMAALYGASVWDMLIAFLATCLVDIAVQGLSRRRMSSFFVQAMGGAIPTAVALGMMMLKSVTGMQLDLSPSLVVAAGMISLLAGTGAVAAAQDALDGYYVTSSGRFLEVLMQTGGIIFGVMTTLWVGLKLGVPSHISPTLDWTSGWWVQIVASVVASVAYGATTHSGPRTLMVCGLLGALGWGSYLAGMVLTDSMVIASGLGAFLIGLVSAAAADRWRVPQVALVTISVVPLMPGMMAYRGLYLLMAGQLGIPAPGSGAGVLAQSLLIGMALAAGSSLGALAARPFTIPKDHRTRHAVLASWLRGEAVPRDWVPRTARRRLRQTRPEETRPEVAGRDSSADRAKESTS</sequence>
<dbReference type="InterPro" id="IPR010619">
    <property type="entry name" value="ThrE-like_N"/>
</dbReference>
<protein>
    <recommendedName>
        <fullName evidence="13">Threonine/serine exporter family protein</fullName>
    </recommendedName>
</protein>
<organism evidence="11 12">
    <name type="scientific">Acidipropionibacterium jensenii</name>
    <dbReference type="NCBI Taxonomy" id="1749"/>
    <lineage>
        <taxon>Bacteria</taxon>
        <taxon>Bacillati</taxon>
        <taxon>Actinomycetota</taxon>
        <taxon>Actinomycetes</taxon>
        <taxon>Propionibacteriales</taxon>
        <taxon>Propionibacteriaceae</taxon>
        <taxon>Acidipropionibacterium</taxon>
    </lineage>
</organism>
<feature type="transmembrane region" description="Helical" evidence="8">
    <location>
        <begin position="381"/>
        <end position="401"/>
    </location>
</feature>
<evidence type="ECO:0000256" key="5">
    <source>
        <dbReference type="ARBA" id="ARBA00023136"/>
    </source>
</evidence>
<evidence type="ECO:0000256" key="7">
    <source>
        <dbReference type="SAM" id="MobiDB-lite"/>
    </source>
</evidence>
<evidence type="ECO:0000256" key="2">
    <source>
        <dbReference type="ARBA" id="ARBA00022475"/>
    </source>
</evidence>
<dbReference type="AlphaFoldDB" id="A0A3Q9UM44"/>
<dbReference type="Proteomes" id="UP000285875">
    <property type="component" value="Chromosome"/>
</dbReference>
<feature type="region of interest" description="Disordered" evidence="7">
    <location>
        <begin position="506"/>
        <end position="535"/>
    </location>
</feature>
<evidence type="ECO:0000256" key="4">
    <source>
        <dbReference type="ARBA" id="ARBA00022989"/>
    </source>
</evidence>
<evidence type="ECO:0000256" key="3">
    <source>
        <dbReference type="ARBA" id="ARBA00022692"/>
    </source>
</evidence>
<accession>A0A3Q9UM44</accession>
<name>A0A3Q9UM44_9ACTN</name>
<dbReference type="PANTHER" id="PTHR34390">
    <property type="entry name" value="UPF0442 PROTEIN YJJB-RELATED"/>
    <property type="match status" value="1"/>
</dbReference>
<dbReference type="InterPro" id="IPR024528">
    <property type="entry name" value="ThrE_2"/>
</dbReference>
<feature type="transmembrane region" description="Helical" evidence="8">
    <location>
        <begin position="293"/>
        <end position="313"/>
    </location>
</feature>
<dbReference type="Pfam" id="PF06738">
    <property type="entry name" value="ThrE"/>
    <property type="match status" value="1"/>
</dbReference>
<evidence type="ECO:0000256" key="8">
    <source>
        <dbReference type="SAM" id="Phobius"/>
    </source>
</evidence>
<keyword evidence="2" id="KW-1003">Cell membrane</keyword>
<feature type="region of interest" description="Disordered" evidence="7">
    <location>
        <begin position="1"/>
        <end position="26"/>
    </location>
</feature>
<dbReference type="PANTHER" id="PTHR34390:SF2">
    <property type="entry name" value="SUCCINATE TRANSPORTER SUBUNIT YJJP-RELATED"/>
    <property type="match status" value="1"/>
</dbReference>
<dbReference type="GO" id="GO:0005886">
    <property type="term" value="C:plasma membrane"/>
    <property type="evidence" value="ECO:0007669"/>
    <property type="project" value="UniProtKB-SubCell"/>
</dbReference>
<dbReference type="KEGG" id="aji:C0Z10_11130"/>
<dbReference type="Pfam" id="PF12821">
    <property type="entry name" value="ThrE_2"/>
    <property type="match status" value="1"/>
</dbReference>
<evidence type="ECO:0000259" key="9">
    <source>
        <dbReference type="Pfam" id="PF06738"/>
    </source>
</evidence>
<comment type="subcellular location">
    <subcellularLocation>
        <location evidence="1">Cell membrane</location>
        <topology evidence="1">Multi-pass membrane protein</topology>
    </subcellularLocation>
</comment>
<feature type="compositionally biased region" description="Basic and acidic residues" evidence="7">
    <location>
        <begin position="511"/>
        <end position="535"/>
    </location>
</feature>
<dbReference type="GO" id="GO:0022857">
    <property type="term" value="F:transmembrane transporter activity"/>
    <property type="evidence" value="ECO:0007669"/>
    <property type="project" value="InterPro"/>
</dbReference>
<feature type="domain" description="Threonine/serine exporter-like N-terminal" evidence="9">
    <location>
        <begin position="67"/>
        <end position="311"/>
    </location>
</feature>
<evidence type="ECO:0000313" key="12">
    <source>
        <dbReference type="Proteomes" id="UP000285875"/>
    </source>
</evidence>
<dbReference type="GO" id="GO:0015744">
    <property type="term" value="P:succinate transport"/>
    <property type="evidence" value="ECO:0007669"/>
    <property type="project" value="TreeGrafter"/>
</dbReference>
<comment type="similarity">
    <text evidence="6">Belongs to the ThrE exporter (TC 2.A.79) family.</text>
</comment>
<proteinExistence type="inferred from homology"/>
<reference evidence="12" key="1">
    <citation type="submission" date="2017-12" db="EMBL/GenBank/DDBJ databases">
        <title>Whole genome sequencing of Acidipropionibacterium jensenii strains JS279 and JS280.</title>
        <authorList>
            <person name="Deptula P."/>
            <person name="Laine P."/>
            <person name="Smolander O.-P."/>
            <person name="Paulin L."/>
            <person name="Auvinen P."/>
            <person name="Varmanen P."/>
        </authorList>
    </citation>
    <scope>NUCLEOTIDE SEQUENCE [LARGE SCALE GENOMIC DNA]</scope>
    <source>
        <strain evidence="12">JS280</strain>
    </source>
</reference>
<feature type="transmembrane region" description="Helical" evidence="8">
    <location>
        <begin position="257"/>
        <end position="281"/>
    </location>
</feature>
<evidence type="ECO:0000259" key="10">
    <source>
        <dbReference type="Pfam" id="PF12821"/>
    </source>
</evidence>
<dbReference type="InterPro" id="IPR050539">
    <property type="entry name" value="ThrE_Dicarb/AminoAcid_Exp"/>
</dbReference>
<evidence type="ECO:0000256" key="1">
    <source>
        <dbReference type="ARBA" id="ARBA00004651"/>
    </source>
</evidence>
<feature type="transmembrane region" description="Helical" evidence="8">
    <location>
        <begin position="357"/>
        <end position="375"/>
    </location>
</feature>
<keyword evidence="5 8" id="KW-0472">Membrane</keyword>
<gene>
    <name evidence="11" type="ORF">C0Z10_11130</name>
</gene>
<evidence type="ECO:0000313" key="11">
    <source>
        <dbReference type="EMBL" id="AZZ40214.1"/>
    </source>
</evidence>
<feature type="transmembrane region" description="Helical" evidence="8">
    <location>
        <begin position="333"/>
        <end position="350"/>
    </location>
</feature>
<feature type="transmembrane region" description="Helical" evidence="8">
    <location>
        <begin position="449"/>
        <end position="470"/>
    </location>
</feature>
<feature type="transmembrane region" description="Helical" evidence="8">
    <location>
        <begin position="225"/>
        <end position="245"/>
    </location>
</feature>
<feature type="domain" description="Threonine/Serine exporter ThrE" evidence="10">
    <location>
        <begin position="336"/>
        <end position="465"/>
    </location>
</feature>
<evidence type="ECO:0008006" key="13">
    <source>
        <dbReference type="Google" id="ProtNLM"/>
    </source>
</evidence>
<dbReference type="EMBL" id="CP025570">
    <property type="protein sequence ID" value="AZZ40214.1"/>
    <property type="molecule type" value="Genomic_DNA"/>
</dbReference>
<keyword evidence="4 8" id="KW-1133">Transmembrane helix</keyword>
<evidence type="ECO:0000256" key="6">
    <source>
        <dbReference type="ARBA" id="ARBA00034125"/>
    </source>
</evidence>
<feature type="transmembrane region" description="Helical" evidence="8">
    <location>
        <begin position="408"/>
        <end position="429"/>
    </location>
</feature>
<keyword evidence="3 8" id="KW-0812">Transmembrane</keyword>